<keyword evidence="3" id="KW-0804">Transcription</keyword>
<organism evidence="6 7">
    <name type="scientific">Cellulomonas phragmiteti</name>
    <dbReference type="NCBI Taxonomy" id="478780"/>
    <lineage>
        <taxon>Bacteria</taxon>
        <taxon>Bacillati</taxon>
        <taxon>Actinomycetota</taxon>
        <taxon>Actinomycetes</taxon>
        <taxon>Micrococcales</taxon>
        <taxon>Cellulomonadaceae</taxon>
        <taxon>Cellulomonas</taxon>
    </lineage>
</organism>
<keyword evidence="7" id="KW-1185">Reference proteome</keyword>
<protein>
    <submittedName>
        <fullName evidence="6">TetR family transcriptional regulator</fullName>
    </submittedName>
</protein>
<keyword evidence="2 4" id="KW-0238">DNA-binding</keyword>
<evidence type="ECO:0000313" key="6">
    <source>
        <dbReference type="EMBL" id="GIG38418.1"/>
    </source>
</evidence>
<dbReference type="SUPFAM" id="SSF46689">
    <property type="entry name" value="Homeodomain-like"/>
    <property type="match status" value="1"/>
</dbReference>
<dbReference type="PRINTS" id="PR00455">
    <property type="entry name" value="HTHTETR"/>
</dbReference>
<dbReference type="Gene3D" id="1.10.10.60">
    <property type="entry name" value="Homeodomain-like"/>
    <property type="match status" value="1"/>
</dbReference>
<sequence length="207" mass="22263">MTPPTDDLDAVPPGAGLRERKKAARRLALIDASHRLVAEHGLDAVTVEMICAEVGVSPRTFFNYFATKDDAVLGHRPWSLPEKTAAAFVAGGPSGVLLDDLVDLVVGLVAAPPPGSARMRRTLELAAAHPRLMAHHIAWMDRQKEQVERLVRERLGPAAAHRPDTVTALLLVCVHATLMRWDAAGGEGHVREHATAVVAELRALITA</sequence>
<evidence type="ECO:0000256" key="4">
    <source>
        <dbReference type="PROSITE-ProRule" id="PRU00335"/>
    </source>
</evidence>
<dbReference type="RefSeq" id="WP_203670472.1">
    <property type="nucleotide sequence ID" value="NZ_BONP01000001.1"/>
</dbReference>
<evidence type="ECO:0000259" key="5">
    <source>
        <dbReference type="PROSITE" id="PS50977"/>
    </source>
</evidence>
<comment type="caution">
    <text evidence="6">The sequence shown here is derived from an EMBL/GenBank/DDBJ whole genome shotgun (WGS) entry which is preliminary data.</text>
</comment>
<dbReference type="InterPro" id="IPR023772">
    <property type="entry name" value="DNA-bd_HTH_TetR-type_CS"/>
</dbReference>
<evidence type="ECO:0000256" key="3">
    <source>
        <dbReference type="ARBA" id="ARBA00023163"/>
    </source>
</evidence>
<dbReference type="Gene3D" id="1.10.357.10">
    <property type="entry name" value="Tetracycline Repressor, domain 2"/>
    <property type="match status" value="1"/>
</dbReference>
<dbReference type="Proteomes" id="UP000614741">
    <property type="component" value="Unassembled WGS sequence"/>
</dbReference>
<gene>
    <name evidence="6" type="ORF">Cph01nite_01800</name>
</gene>
<accession>A0ABQ4DGE6</accession>
<dbReference type="PANTHER" id="PTHR30055:SF238">
    <property type="entry name" value="MYCOFACTOCIN BIOSYNTHESIS TRANSCRIPTIONAL REGULATOR MFTR-RELATED"/>
    <property type="match status" value="1"/>
</dbReference>
<keyword evidence="1" id="KW-0805">Transcription regulation</keyword>
<feature type="domain" description="HTH tetR-type" evidence="5">
    <location>
        <begin position="23"/>
        <end position="83"/>
    </location>
</feature>
<dbReference type="EMBL" id="BONP01000001">
    <property type="protein sequence ID" value="GIG38418.1"/>
    <property type="molecule type" value="Genomic_DNA"/>
</dbReference>
<dbReference type="Pfam" id="PF00440">
    <property type="entry name" value="TetR_N"/>
    <property type="match status" value="1"/>
</dbReference>
<name>A0ABQ4DGE6_9CELL</name>
<proteinExistence type="predicted"/>
<dbReference type="InterPro" id="IPR001647">
    <property type="entry name" value="HTH_TetR"/>
</dbReference>
<dbReference type="InterPro" id="IPR009057">
    <property type="entry name" value="Homeodomain-like_sf"/>
</dbReference>
<evidence type="ECO:0000313" key="7">
    <source>
        <dbReference type="Proteomes" id="UP000614741"/>
    </source>
</evidence>
<dbReference type="PROSITE" id="PS01081">
    <property type="entry name" value="HTH_TETR_1"/>
    <property type="match status" value="1"/>
</dbReference>
<dbReference type="PROSITE" id="PS50977">
    <property type="entry name" value="HTH_TETR_2"/>
    <property type="match status" value="1"/>
</dbReference>
<evidence type="ECO:0000256" key="1">
    <source>
        <dbReference type="ARBA" id="ARBA00023015"/>
    </source>
</evidence>
<dbReference type="PANTHER" id="PTHR30055">
    <property type="entry name" value="HTH-TYPE TRANSCRIPTIONAL REGULATOR RUTR"/>
    <property type="match status" value="1"/>
</dbReference>
<feature type="DNA-binding region" description="H-T-H motif" evidence="4">
    <location>
        <begin position="46"/>
        <end position="65"/>
    </location>
</feature>
<reference evidence="6 7" key="1">
    <citation type="submission" date="2021-01" db="EMBL/GenBank/DDBJ databases">
        <title>Whole genome shotgun sequence of Cellulomonas phragmiteti NBRC 110785.</title>
        <authorList>
            <person name="Komaki H."/>
            <person name="Tamura T."/>
        </authorList>
    </citation>
    <scope>NUCLEOTIDE SEQUENCE [LARGE SCALE GENOMIC DNA]</scope>
    <source>
        <strain evidence="6 7">NBRC 110785</strain>
    </source>
</reference>
<evidence type="ECO:0000256" key="2">
    <source>
        <dbReference type="ARBA" id="ARBA00023125"/>
    </source>
</evidence>
<dbReference type="InterPro" id="IPR050109">
    <property type="entry name" value="HTH-type_TetR-like_transc_reg"/>
</dbReference>